<dbReference type="OrthoDB" id="9798772at2"/>
<dbReference type="GO" id="GO:0005737">
    <property type="term" value="C:cytoplasm"/>
    <property type="evidence" value="ECO:0007669"/>
    <property type="project" value="UniProtKB-SubCell"/>
</dbReference>
<dbReference type="AlphaFoldDB" id="A0A4S4C5A7"/>
<evidence type="ECO:0000313" key="4">
    <source>
        <dbReference type="EMBL" id="THF82772.1"/>
    </source>
</evidence>
<keyword evidence="1 3" id="KW-0996">Nickel insertion</keyword>
<accession>A0A4S4C5A7</accession>
<dbReference type="Gene3D" id="1.10.4190.10">
    <property type="entry name" value="Urease accessory protein UreF"/>
    <property type="match status" value="1"/>
</dbReference>
<dbReference type="PANTHER" id="PTHR33620:SF1">
    <property type="entry name" value="UREASE ACCESSORY PROTEIN F"/>
    <property type="match status" value="1"/>
</dbReference>
<evidence type="ECO:0000256" key="3">
    <source>
        <dbReference type="HAMAP-Rule" id="MF_01385"/>
    </source>
</evidence>
<dbReference type="InterPro" id="IPR038277">
    <property type="entry name" value="UreF_sf"/>
</dbReference>
<keyword evidence="5" id="KW-1185">Reference proteome</keyword>
<comment type="subcellular location">
    <subcellularLocation>
        <location evidence="3">Cytoplasm</location>
    </subcellularLocation>
</comment>
<keyword evidence="2 3" id="KW-0143">Chaperone</keyword>
<name>A0A4S4C5A7_9BACL</name>
<dbReference type="PANTHER" id="PTHR33620">
    <property type="entry name" value="UREASE ACCESSORY PROTEIN F"/>
    <property type="match status" value="1"/>
</dbReference>
<comment type="similarity">
    <text evidence="3">Belongs to the UreF family.</text>
</comment>
<dbReference type="HAMAP" id="MF_01385">
    <property type="entry name" value="UreF"/>
    <property type="match status" value="1"/>
</dbReference>
<evidence type="ECO:0000313" key="5">
    <source>
        <dbReference type="Proteomes" id="UP000310636"/>
    </source>
</evidence>
<keyword evidence="3" id="KW-0963">Cytoplasm</keyword>
<dbReference type="EMBL" id="SSOB01000006">
    <property type="protein sequence ID" value="THF82772.1"/>
    <property type="molecule type" value="Genomic_DNA"/>
</dbReference>
<organism evidence="4 5">
    <name type="scientific">Cohnella fermenti</name>
    <dbReference type="NCBI Taxonomy" id="2565925"/>
    <lineage>
        <taxon>Bacteria</taxon>
        <taxon>Bacillati</taxon>
        <taxon>Bacillota</taxon>
        <taxon>Bacilli</taxon>
        <taxon>Bacillales</taxon>
        <taxon>Paenibacillaceae</taxon>
        <taxon>Cohnella</taxon>
    </lineage>
</organism>
<dbReference type="PIRSF" id="PIRSF009467">
    <property type="entry name" value="Ureas_acces_UreF"/>
    <property type="match status" value="1"/>
</dbReference>
<dbReference type="Pfam" id="PF01730">
    <property type="entry name" value="UreF"/>
    <property type="match status" value="1"/>
</dbReference>
<proteinExistence type="inferred from homology"/>
<comment type="subunit">
    <text evidence="3">UreD, UreF and UreG form a complex that acts as a GTP-hydrolysis-dependent molecular chaperone, activating the urease apoprotein by helping to assemble the nickel containing metallocenter of UreC. The UreE protein probably delivers the nickel.</text>
</comment>
<sequence>MARAEGKSSWLTLQLLLDSALPIGNFSHSYGLETLVQEGAIRSGRDLWEFMAGMLRFNWSTTDAMVIKAVYLCQGDCDLEYAYDVERLVHYQRLGEESREGIERTGRRLLRLATALWPDLPLEGLTSALREGRSLGTYPLVFGVVCRAHGVPLDRAAEGYLYASASNCVNSALRLMSLGQSEAQRLLAASFSVVEQAWSSVREMEPEEAYSSMPLAEMSMIGHKSLYSRLFMS</sequence>
<comment type="function">
    <text evidence="3">Required for maturation of urease via the functional incorporation of the urease nickel metallocenter.</text>
</comment>
<evidence type="ECO:0000256" key="2">
    <source>
        <dbReference type="ARBA" id="ARBA00023186"/>
    </source>
</evidence>
<evidence type="ECO:0000256" key="1">
    <source>
        <dbReference type="ARBA" id="ARBA00022988"/>
    </source>
</evidence>
<protein>
    <recommendedName>
        <fullName evidence="3">Urease accessory protein UreF</fullName>
    </recommendedName>
</protein>
<dbReference type="InterPro" id="IPR002639">
    <property type="entry name" value="UreF"/>
</dbReference>
<gene>
    <name evidence="3" type="primary">ureF</name>
    <name evidence="4" type="ORF">E6C55_06275</name>
</gene>
<dbReference type="Proteomes" id="UP000310636">
    <property type="component" value="Unassembled WGS sequence"/>
</dbReference>
<dbReference type="GO" id="GO:0016151">
    <property type="term" value="F:nickel cation binding"/>
    <property type="evidence" value="ECO:0007669"/>
    <property type="project" value="UniProtKB-UniRule"/>
</dbReference>
<reference evidence="4 5" key="1">
    <citation type="submission" date="2019-04" db="EMBL/GenBank/DDBJ databases">
        <title>Cohnella sp. nov. isolated from preserved vegetables.</title>
        <authorList>
            <person name="Lin S.-Y."/>
            <person name="Hung M.-H."/>
            <person name="Young C.-C."/>
        </authorList>
    </citation>
    <scope>NUCLEOTIDE SEQUENCE [LARGE SCALE GENOMIC DNA]</scope>
    <source>
        <strain evidence="4 5">CC-MHH1044</strain>
    </source>
</reference>
<comment type="caution">
    <text evidence="4">The sequence shown here is derived from an EMBL/GenBank/DDBJ whole genome shotgun (WGS) entry which is preliminary data.</text>
</comment>